<feature type="region of interest" description="Disordered" evidence="2">
    <location>
        <begin position="126"/>
        <end position="149"/>
    </location>
</feature>
<evidence type="ECO:0000256" key="1">
    <source>
        <dbReference type="SAM" id="Coils"/>
    </source>
</evidence>
<evidence type="ECO:0000256" key="2">
    <source>
        <dbReference type="SAM" id="MobiDB-lite"/>
    </source>
</evidence>
<feature type="compositionally biased region" description="Polar residues" evidence="2">
    <location>
        <begin position="140"/>
        <end position="149"/>
    </location>
</feature>
<feature type="coiled-coil region" evidence="1">
    <location>
        <begin position="41"/>
        <end position="89"/>
    </location>
</feature>
<reference evidence="4 5" key="1">
    <citation type="submission" date="2019-03" db="EMBL/GenBank/DDBJ databases">
        <title>Horizontal Gene Transfer Machinery in Histophilus somni.</title>
        <authorList>
            <person name="Mostafa Nazari M."/>
            <person name="Liljebjelke K."/>
        </authorList>
    </citation>
    <scope>NUCLEOTIDE SEQUENCE [LARGE SCALE GENOMIC DNA]</scope>
    <source>
        <strain evidence="4 5">UOC-EPH-KLM-04</strain>
    </source>
</reference>
<protein>
    <recommendedName>
        <fullName evidence="6">Phage lysis regulatory protein, LysB family</fullName>
    </recommendedName>
</protein>
<evidence type="ECO:0008006" key="6">
    <source>
        <dbReference type="Google" id="ProtNLM"/>
    </source>
</evidence>
<dbReference type="EMBL" id="SNRV01000045">
    <property type="protein sequence ID" value="TEW26966.1"/>
    <property type="molecule type" value="Genomic_DNA"/>
</dbReference>
<keyword evidence="3" id="KW-0472">Membrane</keyword>
<keyword evidence="3" id="KW-1133">Transmembrane helix</keyword>
<keyword evidence="3" id="KW-0812">Transmembrane</keyword>
<name>A0AAX2RZM4_HISSO</name>
<organism evidence="4 5">
    <name type="scientific">Histophilus somni</name>
    <name type="common">Haemophilus somnus</name>
    <dbReference type="NCBI Taxonomy" id="731"/>
    <lineage>
        <taxon>Bacteria</taxon>
        <taxon>Pseudomonadati</taxon>
        <taxon>Pseudomonadota</taxon>
        <taxon>Gammaproteobacteria</taxon>
        <taxon>Pasteurellales</taxon>
        <taxon>Pasteurellaceae</taxon>
        <taxon>Histophilus</taxon>
    </lineage>
</organism>
<evidence type="ECO:0000313" key="4">
    <source>
        <dbReference type="EMBL" id="TEW26966.1"/>
    </source>
</evidence>
<evidence type="ECO:0000313" key="5">
    <source>
        <dbReference type="Proteomes" id="UP000297565"/>
    </source>
</evidence>
<gene>
    <name evidence="4" type="ORF">E2R48_10070</name>
</gene>
<dbReference type="Proteomes" id="UP000297565">
    <property type="component" value="Unassembled WGS sequence"/>
</dbReference>
<proteinExistence type="predicted"/>
<feature type="transmembrane region" description="Helical" evidence="3">
    <location>
        <begin position="12"/>
        <end position="32"/>
    </location>
</feature>
<keyword evidence="1" id="KW-0175">Coiled coil</keyword>
<dbReference type="AlphaFoldDB" id="A0AAX2RZM4"/>
<evidence type="ECO:0000256" key="3">
    <source>
        <dbReference type="SAM" id="Phobius"/>
    </source>
</evidence>
<sequence>MINRALFLNTTLNKVIIVAVAILISINGYLYFNNQVKEQKLINANNILNQEKETTKQLKAQLDHAKKQLNDYQEQVKKLNDNLLTHLHQAEKRTDEIKQALQDESWSGQPVPNRIIRLFNERTHQINRADTATLPDRSTMPKTDNNTKK</sequence>
<dbReference type="RefSeq" id="WP_132995639.1">
    <property type="nucleotide sequence ID" value="NZ_CP186878.1"/>
</dbReference>
<accession>A0AAX2RZM4</accession>
<comment type="caution">
    <text evidence="4">The sequence shown here is derived from an EMBL/GenBank/DDBJ whole genome shotgun (WGS) entry which is preliminary data.</text>
</comment>